<name>A0A4Y2CX04_ARAVE</name>
<keyword evidence="3" id="KW-1185">Reference proteome</keyword>
<sequence>MKADGATVNDHNKLTSTVDSGLEPMAMDNKHLDSPETEIEPDNVIEYNRNETIDVIPPVLEQQLSTSSTTTDKNTLKQRFKKCAFRWVDIDFKTFYNEPLRTPVHDKIKGFNYHRFYPLHIVKLSFF</sequence>
<gene>
    <name evidence="2" type="ORF">AVEN_229040_1</name>
</gene>
<proteinExistence type="predicted"/>
<protein>
    <submittedName>
        <fullName evidence="2">Uncharacterized protein</fullName>
    </submittedName>
</protein>
<dbReference type="EMBL" id="BGPR01000263">
    <property type="protein sequence ID" value="GBM09002.1"/>
    <property type="molecule type" value="Genomic_DNA"/>
</dbReference>
<dbReference type="Proteomes" id="UP000499080">
    <property type="component" value="Unassembled WGS sequence"/>
</dbReference>
<dbReference type="AlphaFoldDB" id="A0A4Y2CX04"/>
<evidence type="ECO:0000256" key="1">
    <source>
        <dbReference type="SAM" id="MobiDB-lite"/>
    </source>
</evidence>
<organism evidence="2 3">
    <name type="scientific">Araneus ventricosus</name>
    <name type="common">Orbweaver spider</name>
    <name type="synonym">Epeira ventricosa</name>
    <dbReference type="NCBI Taxonomy" id="182803"/>
    <lineage>
        <taxon>Eukaryota</taxon>
        <taxon>Metazoa</taxon>
        <taxon>Ecdysozoa</taxon>
        <taxon>Arthropoda</taxon>
        <taxon>Chelicerata</taxon>
        <taxon>Arachnida</taxon>
        <taxon>Araneae</taxon>
        <taxon>Araneomorphae</taxon>
        <taxon>Entelegynae</taxon>
        <taxon>Araneoidea</taxon>
        <taxon>Araneidae</taxon>
        <taxon>Araneus</taxon>
    </lineage>
</organism>
<feature type="region of interest" description="Disordered" evidence="1">
    <location>
        <begin position="1"/>
        <end position="39"/>
    </location>
</feature>
<evidence type="ECO:0000313" key="3">
    <source>
        <dbReference type="Proteomes" id="UP000499080"/>
    </source>
</evidence>
<comment type="caution">
    <text evidence="2">The sequence shown here is derived from an EMBL/GenBank/DDBJ whole genome shotgun (WGS) entry which is preliminary data.</text>
</comment>
<reference evidence="2 3" key="1">
    <citation type="journal article" date="2019" name="Sci. Rep.">
        <title>Orb-weaving spider Araneus ventricosus genome elucidates the spidroin gene catalogue.</title>
        <authorList>
            <person name="Kono N."/>
            <person name="Nakamura H."/>
            <person name="Ohtoshi R."/>
            <person name="Moran D.A.P."/>
            <person name="Shinohara A."/>
            <person name="Yoshida Y."/>
            <person name="Fujiwara M."/>
            <person name="Mori M."/>
            <person name="Tomita M."/>
            <person name="Arakawa K."/>
        </authorList>
    </citation>
    <scope>NUCLEOTIDE SEQUENCE [LARGE SCALE GENOMIC DNA]</scope>
</reference>
<accession>A0A4Y2CX04</accession>
<evidence type="ECO:0000313" key="2">
    <source>
        <dbReference type="EMBL" id="GBM09002.1"/>
    </source>
</evidence>